<feature type="region of interest" description="Disordered" evidence="6">
    <location>
        <begin position="248"/>
        <end position="268"/>
    </location>
</feature>
<keyword evidence="5" id="KW-0175">Coiled coil</keyword>
<evidence type="ECO:0000313" key="9">
    <source>
        <dbReference type="Proteomes" id="UP000657918"/>
    </source>
</evidence>
<feature type="compositionally biased region" description="Basic and acidic residues" evidence="6">
    <location>
        <begin position="248"/>
        <end position="262"/>
    </location>
</feature>
<dbReference type="OrthoDB" id="6513042at2759"/>
<evidence type="ECO:0000256" key="1">
    <source>
        <dbReference type="ARBA" id="ARBA00022741"/>
    </source>
</evidence>
<sequence length="3183" mass="360251">MQQHTEGKTRFAVFLRKMKTNVRIWKALSLLGEGNMNIIKQVLQADSSVVHNCTKCFIREKHNVDASTLGAYIRSFDLNASQEEAVLSFICARECHHRNSVKLIWGPPGTGKTKTIGALLFAFFKRKCRTLTCAPTNVAVLAVTKRLLNLVIPKLEYQTYGLGDIISCGSGECMKICNHDDLLDVFLDCRAHILSDCFAPSSGWNYHLRLMICLLEDPGKLYHEYLQEPANKKKDKNFNAQEKGILRNEKLQNNEEKQDDVSSKYSRNQNNNGFWRKVILQTLEESKKTWKEKSCCRKESRLKHIKKVDTVYFSQDHEIEGLTFEEFDQMWMHVVIMHTHLPSSVISPRVVKMMIEFLEFLELLDSLFHAADEGLSNAFSQSMVEPYGTGLSKQFKLEETREHCLQILKLLHSKFTLPDISGVSKIKHLCLENARLIFCTASSSAKLYAEDMLRSSLEVLIIDEAAQLKECELAIPLQFPCLRHAIFVGDECQLPAMVQSKISEKAEFGRSLFLRLARLGHKKHLLNVQYRMHPSISLFPNVEFYGKQILDAPLVKERSYEKSFLQGKMYGSYSFINVDHGHEEADDRHSQKNVVEVAVVCEIVAKLFEESVSMKETLSVGVISPYSAQVSAIQEKLGKTVSRVSGSGFSVSVRSVDGFQGGEEDIILISTVRCDLMGLVGFLKSPQRTNVALTRARYCLWIVGNGVTLGNSDSVWERMVIDAKARGFFYNADEDECLAQAIIAALIEVGKTDHFPNAHLVLFKSARWKVSFHNGFSKFVLRIKTMEICKEVISMLKKLLSGWRQSHKGRDPNFTNGASSQLLEQYKINGSLYLVWTVDILEENACIFQVLKVWDLLPLSEILNLAKLVDIFYGKYTRDQINRCKNLQVPMTWSVHSNEHSKDDPVDLLHSVYWINTGQKLIIRDLDNSWMPMTVMVGNPCSYRTYYRSTCQTSFYFVSLLSATSTVSPDASLRGETMEKKVAKTKEEIVIPGRSLVDLVLSWSIRDVLNQYLYRNQVKKIPETFMSTTHYMNSFIPALIEETRADLCSNMIMVSQAPTREISSLKKAREHKPPKGLFYKIWFEKMRNNFNGEGIYEPGVGDLLALTDVRPKDIDDLNRPGFNYLLAYVHRLYKAQEHDSNDKYDILSILTSKPIEFELEDQENKKKSINAGKGMRKNMKANVFVVYLVNMMTNIRIWRSLNSELEGGNMNIIQNVLQTSSDDGQDCSHCLSEVNRSATLSGMEETIISSSNLNDSQKDAIVSCIGLSECQHQSSLKLIWGPPGTGKTKMVGFLLSSLLKLKCRTLTCAPTNIAVVEVTSRLLTLVKDSTEYKTYGLGDIVLSGNGERMKISENDHLEDIFLDNRVEALYHCFNPSTGWKHTLDSLINLLEDPEHRYRRYVESMRKNNEEGEREVQEAEMLEIEEINNNKEKDEAVNDQNKKGRNSRKILKKALLQAVKDNKKKEKQKQKVLSHQEKLTKLEEKENKEHILSFEDFVKEMFKFFSAKLDVFIVDLYTHLPTSIISLEVVKNMIRALDSLSCLKPLLNSVSVGEEGLKQVLNDFENEGNGASQFSGLAFMRNDCVQKLNSLPREFDVPNIFDIESKAARNFCLGNACLVFCTTSSSANLHIEGATPINLLVVDEAAQLKECESTIPLQLSGLRHAILIGDEHQLPAMVQSKISEEAEFGRSLFERLVILEHKKHLLNTQYRMHPSISLFPNKEFYDRLIHDSSSVKERNYQKKFLQGKMYGPYSFINVATGKEQSYNGRSKKNLVEAAVVSAIVASLFKESKRTRKRMSIGVISPYKAQVYAIQEKIGNTYNTYSDFAVKVRSVDGFQGSEEDVIIISTVRCNASGSVGFLSNLQRVNVALTRARYCLWILGNGATLVNSDTIWKKLVTDAKERRCFYNADEDKSLSKAMMDASLELGQLDDLFNANFLLFRNARWKFCFSNSFRKSIMKVKIKARQEVITLLAKLSTGWRQSPEERNIIVPHGTSSELLENYRVNDQLSLIWIVDIIKEKKSDTQILKVWDVLPLRDLPKLSRGLDAVLGNYTVNKMNRCKHKCIEGDLIVPMRWSTSSGVALESKNPETDPAQLLSKPFASLVIKDQSEATTSRQSGRSKKDGFSSGTRGSRPGRKAMDKRTDRLKRVRVEGRGLLDSVFSWSIEDVLSKDLYKDQVEKIPDSFTSTAHYMKAFIPPLQEETHADLLSSVESLAGAPTYRILRGRKSKDYKPPKDLFYEISMEQTSGGCVPWAGDLIALTNMKLKSVDDLRETQQSYPVAFVHAVKGVQCFTASILSSKPIEDEEDLNKGTLFAVHLTNLTTNLRIWRSLHLEQEGRNLNDGGNCTICSSSKNSDAASACSRDTLQSFNLNSSQEAAVLSCIDTARCCHQYTVKVVQGPPGTGKTKTLGCLLHSLLRMKCRTLTCAPTNIAVLDAAARVVRKVADVVGYETYGMGDIILIGNRERMKVDGDQDDLLHVYLDHRVEELEKCFDPSTGWKHNLHSLISFLEDSEAQNHLYLQDDIGNEILSTCERSVWKRFSFSREKLESCIVNLYTHLPTALLSLEVMKIMTRALDLMRSLENLMLSLSAAEEGLEQILEEKEVEERKLHYRIKLRNEKRECLDTLLLLSQKFQLPKLADKNTIEKICLSNACLYFCTVSTSAKLHAIRMAPLHCLVIDEAAQLKECESTIPLQLSGLHHAILIGDEQQLPATVNSQILGETEFGRSLFERLVKLGCKSHLLNIQYRMHPSISLFPNMEFYGGQVLDGPNVKETGYSRRFLLGDMFESYSFINITDGEEEFVGQQSFKNSVEAAAVADIVGRLYEENKGTSKKVGIGIISPYQAQVQAIQEKIGKFITNPDCAISVNVGTVDGFQGGEEDLIIISTVRSNKKGSVGFVSNPQRANVALTRARYCLWILGNEATLLKSGSIWKKIVNDAKHRQCFYNAEEDESLAQAITASLFEHGRLDGLPQTHSLMFRNARWMVCFSDDFWRSMARVKSVRICKEVLSVLGKLSNGWRQRQYRRRRRVMVHNGISSLLLEQYNICGQLNLIWTVDILLENSSYVQVLMVWDILPSSAIPNLAMSLDAIFRNYTEEQMNRCLYRCMEGNLVVPMRWTADSWSARHGSSSEASAVQLSKSPCPEDDLSATSEAAWMASNGSCDDGTPHLSYRLCQQWYARNANK</sequence>
<keyword evidence="2" id="KW-0378">Hydrolase</keyword>
<feature type="coiled-coil region" evidence="5">
    <location>
        <begin position="1401"/>
        <end position="1433"/>
    </location>
</feature>
<feature type="domain" description="AAA+ ATPase" evidence="7">
    <location>
        <begin position="98"/>
        <end position="365"/>
    </location>
</feature>
<name>A0A835K711_9ROSI</name>
<dbReference type="InterPro" id="IPR047187">
    <property type="entry name" value="SF1_C_Upf1"/>
</dbReference>
<dbReference type="FunFam" id="3.40.50.300:FF:000326">
    <property type="entry name" value="P-loop containing nucleoside triphosphate hydrolase"/>
    <property type="match status" value="3"/>
</dbReference>
<organism evidence="8 9">
    <name type="scientific">Salix dunnii</name>
    <dbReference type="NCBI Taxonomy" id="1413687"/>
    <lineage>
        <taxon>Eukaryota</taxon>
        <taxon>Viridiplantae</taxon>
        <taxon>Streptophyta</taxon>
        <taxon>Embryophyta</taxon>
        <taxon>Tracheophyta</taxon>
        <taxon>Spermatophyta</taxon>
        <taxon>Magnoliopsida</taxon>
        <taxon>eudicotyledons</taxon>
        <taxon>Gunneridae</taxon>
        <taxon>Pentapetalae</taxon>
        <taxon>rosids</taxon>
        <taxon>fabids</taxon>
        <taxon>Malpighiales</taxon>
        <taxon>Salicaceae</taxon>
        <taxon>Saliceae</taxon>
        <taxon>Salix</taxon>
    </lineage>
</organism>
<dbReference type="GO" id="GO:0005524">
    <property type="term" value="F:ATP binding"/>
    <property type="evidence" value="ECO:0007669"/>
    <property type="project" value="UniProtKB-KW"/>
</dbReference>
<proteinExistence type="predicted"/>
<dbReference type="InterPro" id="IPR003593">
    <property type="entry name" value="AAA+_ATPase"/>
</dbReference>
<dbReference type="SUPFAM" id="SSF52540">
    <property type="entry name" value="P-loop containing nucleoside triphosphate hydrolases"/>
    <property type="match status" value="3"/>
</dbReference>
<dbReference type="Pfam" id="PF13086">
    <property type="entry name" value="AAA_11"/>
    <property type="match status" value="5"/>
</dbReference>
<dbReference type="InterPro" id="IPR045529">
    <property type="entry name" value="DUF6469"/>
</dbReference>
<dbReference type="InterPro" id="IPR041679">
    <property type="entry name" value="DNA2/NAM7-like_C"/>
</dbReference>
<feature type="domain" description="AAA+ ATPase" evidence="7">
    <location>
        <begin position="2391"/>
        <end position="2492"/>
    </location>
</feature>
<dbReference type="Proteomes" id="UP000657918">
    <property type="component" value="Chromosome 4"/>
</dbReference>
<comment type="caution">
    <text evidence="8">The sequence shown here is derived from an EMBL/GenBank/DDBJ whole genome shotgun (WGS) entry which is preliminary data.</text>
</comment>
<dbReference type="InterPro" id="IPR027417">
    <property type="entry name" value="P-loop_NTPase"/>
</dbReference>
<dbReference type="EMBL" id="JADGMS010000004">
    <property type="protein sequence ID" value="KAF9683814.1"/>
    <property type="molecule type" value="Genomic_DNA"/>
</dbReference>
<feature type="region of interest" description="Disordered" evidence="6">
    <location>
        <begin position="2108"/>
        <end position="2145"/>
    </location>
</feature>
<evidence type="ECO:0000256" key="3">
    <source>
        <dbReference type="ARBA" id="ARBA00022806"/>
    </source>
</evidence>
<keyword evidence="9" id="KW-1185">Reference proteome</keyword>
<dbReference type="Pfam" id="PF13087">
    <property type="entry name" value="AAA_12"/>
    <property type="match status" value="3"/>
</dbReference>
<keyword evidence="3" id="KW-0347">Helicase</keyword>
<dbReference type="Gene3D" id="3.40.50.300">
    <property type="entry name" value="P-loop containing nucleotide triphosphate hydrolases"/>
    <property type="match status" value="6"/>
</dbReference>
<dbReference type="GO" id="GO:0004386">
    <property type="term" value="F:helicase activity"/>
    <property type="evidence" value="ECO:0007669"/>
    <property type="project" value="UniProtKB-KW"/>
</dbReference>
<evidence type="ECO:0000256" key="5">
    <source>
        <dbReference type="SAM" id="Coils"/>
    </source>
</evidence>
<dbReference type="CDD" id="cd18808">
    <property type="entry name" value="SF1_C_Upf1"/>
    <property type="match status" value="3"/>
</dbReference>
<accession>A0A835K711</accession>
<dbReference type="InterPro" id="IPR041677">
    <property type="entry name" value="DNA2/NAM7_AAA_11"/>
</dbReference>
<evidence type="ECO:0000256" key="2">
    <source>
        <dbReference type="ARBA" id="ARBA00022801"/>
    </source>
</evidence>
<keyword evidence="1" id="KW-0547">Nucleotide-binding</keyword>
<feature type="coiled-coil region" evidence="5">
    <location>
        <begin position="2581"/>
        <end position="2608"/>
    </location>
</feature>
<dbReference type="PANTHER" id="PTHR10887">
    <property type="entry name" value="DNA2/NAM7 HELICASE FAMILY"/>
    <property type="match status" value="1"/>
</dbReference>
<dbReference type="GO" id="GO:0005694">
    <property type="term" value="C:chromosome"/>
    <property type="evidence" value="ECO:0007669"/>
    <property type="project" value="UniProtKB-ARBA"/>
</dbReference>
<dbReference type="Pfam" id="PF20073">
    <property type="entry name" value="DUF6469"/>
    <property type="match status" value="2"/>
</dbReference>
<reference evidence="8 9" key="1">
    <citation type="submission" date="2020-10" db="EMBL/GenBank/DDBJ databases">
        <title>Plant Genome Project.</title>
        <authorList>
            <person name="Zhang R.-G."/>
        </authorList>
    </citation>
    <scope>NUCLEOTIDE SEQUENCE [LARGE SCALE GENOMIC DNA]</scope>
    <source>
        <strain evidence="8">FAFU-HL-1</strain>
        <tissue evidence="8">Leaf</tissue>
    </source>
</reference>
<gene>
    <name evidence="8" type="ORF">SADUNF_Sadunf04G0053300</name>
</gene>
<keyword evidence="4" id="KW-0067">ATP-binding</keyword>
<evidence type="ECO:0000259" key="7">
    <source>
        <dbReference type="SMART" id="SM00382"/>
    </source>
</evidence>
<dbReference type="SMART" id="SM00382">
    <property type="entry name" value="AAA"/>
    <property type="match status" value="3"/>
</dbReference>
<feature type="domain" description="AAA+ ATPase" evidence="7">
    <location>
        <begin position="1273"/>
        <end position="1651"/>
    </location>
</feature>
<dbReference type="PANTHER" id="PTHR10887:SF522">
    <property type="entry name" value="P-LOOP CONTAINING NUCLEOSIDE TRIPHOSPHATE HYDROLASES SUPERFAMILY PROTEIN"/>
    <property type="match status" value="1"/>
</dbReference>
<evidence type="ECO:0000256" key="6">
    <source>
        <dbReference type="SAM" id="MobiDB-lite"/>
    </source>
</evidence>
<dbReference type="GO" id="GO:0016787">
    <property type="term" value="F:hydrolase activity"/>
    <property type="evidence" value="ECO:0007669"/>
    <property type="project" value="UniProtKB-KW"/>
</dbReference>
<dbReference type="InterPro" id="IPR045055">
    <property type="entry name" value="DNA2/NAM7-like"/>
</dbReference>
<protein>
    <recommendedName>
        <fullName evidence="7">AAA+ ATPase domain-containing protein</fullName>
    </recommendedName>
</protein>
<evidence type="ECO:0000313" key="8">
    <source>
        <dbReference type="EMBL" id="KAF9683814.1"/>
    </source>
</evidence>
<evidence type="ECO:0000256" key="4">
    <source>
        <dbReference type="ARBA" id="ARBA00022840"/>
    </source>
</evidence>